<dbReference type="Pfam" id="PF11138">
    <property type="entry name" value="DUF2911"/>
    <property type="match status" value="1"/>
</dbReference>
<protein>
    <recommendedName>
        <fullName evidence="3">DUF2911 domain-containing protein</fullName>
    </recommendedName>
</protein>
<proteinExistence type="predicted"/>
<evidence type="ECO:0008006" key="3">
    <source>
        <dbReference type="Google" id="ProtNLM"/>
    </source>
</evidence>
<dbReference type="EMBL" id="PXOQ01000009">
    <property type="protein sequence ID" value="PSG88604.1"/>
    <property type="molecule type" value="Genomic_DNA"/>
</dbReference>
<comment type="caution">
    <text evidence="1">The sequence shown here is derived from an EMBL/GenBank/DDBJ whole genome shotgun (WGS) entry which is preliminary data.</text>
</comment>
<sequence length="181" mass="20746">MKRIIIILFIIALAVFGYSYFSGGLFSNPLSPKKTVAFEVEGLELEVFYNRPSKRNRDVFGALVPYNQVWRTGANEATTFETNLDLEIGGQTLKKGKYSLWTIPKDTSWTVIFNSKMYPWGVDETMKPMREGEFDVLTYEANVSKIDTTVEQFTIAFDNSTDNLFLTMAWDTTKIEVPLKY</sequence>
<organism evidence="1 2">
    <name type="scientific">Aurantibacter aestuarii</name>
    <dbReference type="NCBI Taxonomy" id="1266046"/>
    <lineage>
        <taxon>Bacteria</taxon>
        <taxon>Pseudomonadati</taxon>
        <taxon>Bacteroidota</taxon>
        <taxon>Flavobacteriia</taxon>
        <taxon>Flavobacteriales</taxon>
        <taxon>Flavobacteriaceae</taxon>
        <taxon>Aurantibacter</taxon>
    </lineage>
</organism>
<dbReference type="Proteomes" id="UP000238426">
    <property type="component" value="Unassembled WGS sequence"/>
</dbReference>
<name>A0A2T1N9Q5_9FLAO</name>
<dbReference type="RefSeq" id="WP_106463744.1">
    <property type="nucleotide sequence ID" value="NZ_PXOQ01000009.1"/>
</dbReference>
<gene>
    <name evidence="1" type="ORF">C7H52_09940</name>
</gene>
<dbReference type="AlphaFoldDB" id="A0A2T1N9Q5"/>
<accession>A0A2T1N9Q5</accession>
<dbReference type="OrthoDB" id="187854at2"/>
<reference evidence="1 2" key="1">
    <citation type="submission" date="2018-03" db="EMBL/GenBank/DDBJ databases">
        <title>Mesoflavibacter sp. HG37 and Mesoflavibacter sp. HG96 sp.nov., two marine bacteria isolated from seawater of Western Pacific Ocean.</title>
        <authorList>
            <person name="Cheng H."/>
            <person name="Wu Y.-H."/>
            <person name="Guo L.-L."/>
            <person name="Xu X.-W."/>
        </authorList>
    </citation>
    <scope>NUCLEOTIDE SEQUENCE [LARGE SCALE GENOMIC DNA]</scope>
    <source>
        <strain evidence="1 2">KCTC 32269</strain>
    </source>
</reference>
<dbReference type="InterPro" id="IPR021314">
    <property type="entry name" value="DUF2911"/>
</dbReference>
<evidence type="ECO:0000313" key="2">
    <source>
        <dbReference type="Proteomes" id="UP000238426"/>
    </source>
</evidence>
<keyword evidence="2" id="KW-1185">Reference proteome</keyword>
<evidence type="ECO:0000313" key="1">
    <source>
        <dbReference type="EMBL" id="PSG88604.1"/>
    </source>
</evidence>